<evidence type="ECO:0000256" key="1">
    <source>
        <dbReference type="ARBA" id="ARBA00004651"/>
    </source>
</evidence>
<organism evidence="12 13">
    <name type="scientific">Plectus sambesii</name>
    <dbReference type="NCBI Taxonomy" id="2011161"/>
    <lineage>
        <taxon>Eukaryota</taxon>
        <taxon>Metazoa</taxon>
        <taxon>Ecdysozoa</taxon>
        <taxon>Nematoda</taxon>
        <taxon>Chromadorea</taxon>
        <taxon>Plectida</taxon>
        <taxon>Plectina</taxon>
        <taxon>Plectoidea</taxon>
        <taxon>Plectidae</taxon>
        <taxon>Plectus</taxon>
    </lineage>
</organism>
<evidence type="ECO:0000259" key="11">
    <source>
        <dbReference type="PROSITE" id="PS50262"/>
    </source>
</evidence>
<sequence>MEDLISSDECPLAATSTHWFFIFHTLSCNDSNVTIPHFMLKTPYVVLMTVIASTIIFGTIISNALFICTLARMKRSSTSTKTVYFSLAMGNLILGHVCLFFIPSVAAHSEWPFADWLCQTTAYLAASLLLITAFSMTGLSVKRCIIICRPLDFHRFVGRRASTIAMTLIWISSFALTAIWGFAAHPTSLFAFKPASFVCGLDYGRDIDTDVISLLLIVGVSGGLIITSWLVILYQARRHFNRFSIRRKRIAAGRRRPTTETMVSANPSVPSTPTSKQQPPLSPVSRKMSLMPRTDPIWKQIRIVLAVTGSFLIAWLPFHIRQVVLAFANSTEKPWPDFVLTWLVISNGFWTAVFCMLTDMDCRDTLHANYITCKASLLRSTNGFGTWLTRQNTSRPAANDTANTVL</sequence>
<keyword evidence="12" id="KW-1185">Reference proteome</keyword>
<dbReference type="InterPro" id="IPR050569">
    <property type="entry name" value="TAAR"/>
</dbReference>
<dbReference type="PROSITE" id="PS50262">
    <property type="entry name" value="G_PROTEIN_RECEP_F1_2"/>
    <property type="match status" value="1"/>
</dbReference>
<dbReference type="Pfam" id="PF00001">
    <property type="entry name" value="7tm_1"/>
    <property type="match status" value="1"/>
</dbReference>
<comment type="subcellular location">
    <subcellularLocation>
        <location evidence="1">Cell membrane</location>
        <topology evidence="1">Multi-pass membrane protein</topology>
    </subcellularLocation>
</comment>
<dbReference type="InterPro" id="IPR000276">
    <property type="entry name" value="GPCR_Rhodpsn"/>
</dbReference>
<accession>A0A914VK57</accession>
<dbReference type="WBParaSite" id="PSAMB.scaffold2095size25469.g16387.t1">
    <property type="protein sequence ID" value="PSAMB.scaffold2095size25469.g16387.t1"/>
    <property type="gene ID" value="PSAMB.scaffold2095size25469.g16387"/>
</dbReference>
<evidence type="ECO:0000256" key="3">
    <source>
        <dbReference type="ARBA" id="ARBA00022692"/>
    </source>
</evidence>
<evidence type="ECO:0000256" key="2">
    <source>
        <dbReference type="ARBA" id="ARBA00022475"/>
    </source>
</evidence>
<evidence type="ECO:0000313" key="13">
    <source>
        <dbReference type="WBParaSite" id="PSAMB.scaffold2095size25469.g16387.t1"/>
    </source>
</evidence>
<name>A0A914VK57_9BILA</name>
<dbReference type="PANTHER" id="PTHR24249">
    <property type="entry name" value="HISTAMINE RECEPTOR-RELATED G-PROTEIN COUPLED RECEPTOR"/>
    <property type="match status" value="1"/>
</dbReference>
<evidence type="ECO:0000256" key="4">
    <source>
        <dbReference type="ARBA" id="ARBA00022989"/>
    </source>
</evidence>
<dbReference type="PANTHER" id="PTHR24249:SF411">
    <property type="entry name" value="G-PROTEIN COUPLED RECEPTORS FAMILY 1 PROFILE DOMAIN-CONTAINING PROTEIN"/>
    <property type="match status" value="1"/>
</dbReference>
<dbReference type="PRINTS" id="PR00237">
    <property type="entry name" value="GPCRRHODOPSN"/>
</dbReference>
<reference evidence="13" key="1">
    <citation type="submission" date="2022-11" db="UniProtKB">
        <authorList>
            <consortium name="WormBaseParasite"/>
        </authorList>
    </citation>
    <scope>IDENTIFICATION</scope>
</reference>
<keyword evidence="8" id="KW-0807">Transducer</keyword>
<keyword evidence="3 10" id="KW-0812">Transmembrane</keyword>
<feature type="transmembrane region" description="Helical" evidence="10">
    <location>
        <begin position="301"/>
        <end position="318"/>
    </location>
</feature>
<feature type="transmembrane region" description="Helical" evidence="10">
    <location>
        <begin position="44"/>
        <end position="71"/>
    </location>
</feature>
<feature type="transmembrane region" description="Helical" evidence="10">
    <location>
        <begin position="122"/>
        <end position="141"/>
    </location>
</feature>
<dbReference type="SUPFAM" id="SSF81321">
    <property type="entry name" value="Family A G protein-coupled receptor-like"/>
    <property type="match status" value="1"/>
</dbReference>
<keyword evidence="6 10" id="KW-0472">Membrane</keyword>
<dbReference type="GO" id="GO:0005886">
    <property type="term" value="C:plasma membrane"/>
    <property type="evidence" value="ECO:0007669"/>
    <property type="project" value="UniProtKB-SubCell"/>
</dbReference>
<feature type="transmembrane region" description="Helical" evidence="10">
    <location>
        <begin position="211"/>
        <end position="234"/>
    </location>
</feature>
<feature type="domain" description="G-protein coupled receptors family 1 profile" evidence="11">
    <location>
        <begin position="62"/>
        <end position="355"/>
    </location>
</feature>
<protein>
    <submittedName>
        <fullName evidence="13">G-protein coupled receptors family 1 profile domain-containing protein</fullName>
    </submittedName>
</protein>
<keyword evidence="2" id="KW-1003">Cell membrane</keyword>
<dbReference type="Proteomes" id="UP000887566">
    <property type="component" value="Unplaced"/>
</dbReference>
<feature type="region of interest" description="Disordered" evidence="9">
    <location>
        <begin position="254"/>
        <end position="285"/>
    </location>
</feature>
<evidence type="ECO:0000256" key="6">
    <source>
        <dbReference type="ARBA" id="ARBA00023136"/>
    </source>
</evidence>
<proteinExistence type="predicted"/>
<evidence type="ECO:0000256" key="10">
    <source>
        <dbReference type="SAM" id="Phobius"/>
    </source>
</evidence>
<dbReference type="InterPro" id="IPR017452">
    <property type="entry name" value="GPCR_Rhodpsn_7TM"/>
</dbReference>
<evidence type="ECO:0000256" key="8">
    <source>
        <dbReference type="ARBA" id="ARBA00023224"/>
    </source>
</evidence>
<feature type="transmembrane region" description="Helical" evidence="10">
    <location>
        <begin position="83"/>
        <end position="102"/>
    </location>
</feature>
<evidence type="ECO:0000256" key="9">
    <source>
        <dbReference type="SAM" id="MobiDB-lite"/>
    </source>
</evidence>
<feature type="transmembrane region" description="Helical" evidence="10">
    <location>
        <begin position="162"/>
        <end position="183"/>
    </location>
</feature>
<dbReference type="Gene3D" id="1.20.1070.10">
    <property type="entry name" value="Rhodopsin 7-helix transmembrane proteins"/>
    <property type="match status" value="1"/>
</dbReference>
<feature type="compositionally biased region" description="Polar residues" evidence="9">
    <location>
        <begin position="259"/>
        <end position="279"/>
    </location>
</feature>
<dbReference type="AlphaFoldDB" id="A0A914VK57"/>
<evidence type="ECO:0000256" key="5">
    <source>
        <dbReference type="ARBA" id="ARBA00023040"/>
    </source>
</evidence>
<evidence type="ECO:0000256" key="7">
    <source>
        <dbReference type="ARBA" id="ARBA00023170"/>
    </source>
</evidence>
<keyword evidence="7" id="KW-0675">Receptor</keyword>
<evidence type="ECO:0000313" key="12">
    <source>
        <dbReference type="Proteomes" id="UP000887566"/>
    </source>
</evidence>
<keyword evidence="5" id="KW-0297">G-protein coupled receptor</keyword>
<dbReference type="GO" id="GO:0004930">
    <property type="term" value="F:G protein-coupled receptor activity"/>
    <property type="evidence" value="ECO:0007669"/>
    <property type="project" value="UniProtKB-KW"/>
</dbReference>
<keyword evidence="4 10" id="KW-1133">Transmembrane helix</keyword>
<dbReference type="CDD" id="cd00637">
    <property type="entry name" value="7tm_classA_rhodopsin-like"/>
    <property type="match status" value="1"/>
</dbReference>
<feature type="transmembrane region" description="Helical" evidence="10">
    <location>
        <begin position="338"/>
        <end position="357"/>
    </location>
</feature>